<accession>M1LRE7</accession>
<keyword evidence="2" id="KW-0808">Transferase</keyword>
<evidence type="ECO:0000256" key="2">
    <source>
        <dbReference type="ARBA" id="ARBA00022679"/>
    </source>
</evidence>
<protein>
    <recommendedName>
        <fullName evidence="5">Protein-arginine rhamnosyltransferase</fullName>
    </recommendedName>
    <alternativeName>
        <fullName evidence="6">EF-P arginine rhamnosyltransferase</fullName>
    </alternativeName>
</protein>
<evidence type="ECO:0000256" key="3">
    <source>
        <dbReference type="ARBA" id="ARBA00024303"/>
    </source>
</evidence>
<name>M1LRE7_9PROT</name>
<dbReference type="PATRIC" id="fig|1208919.3.peg.163"/>
<dbReference type="NCBIfam" id="TIGR03837">
    <property type="entry name" value="efp_Arg_rhamno"/>
    <property type="match status" value="1"/>
</dbReference>
<dbReference type="HOGENOM" id="CLU_060250_0_0_4"/>
<dbReference type="STRING" id="1208919.CDSE_0401"/>
<dbReference type="PIRSF" id="PIRSF015557">
    <property type="entry name" value="UCP015557"/>
    <property type="match status" value="1"/>
</dbReference>
<evidence type="ECO:0000313" key="9">
    <source>
        <dbReference type="Proteomes" id="UP000011547"/>
    </source>
</evidence>
<dbReference type="EMBL" id="CP003803">
    <property type="protein sequence ID" value="AGF46726.1"/>
    <property type="molecule type" value="Genomic_DNA"/>
</dbReference>
<keyword evidence="1" id="KW-0328">Glycosyltransferase</keyword>
<evidence type="ECO:0000256" key="7">
    <source>
        <dbReference type="ARBA" id="ARBA00048472"/>
    </source>
</evidence>
<dbReference type="Proteomes" id="UP000011547">
    <property type="component" value="Chromosome"/>
</dbReference>
<dbReference type="OrthoDB" id="209085at2"/>
<evidence type="ECO:0000256" key="1">
    <source>
        <dbReference type="ARBA" id="ARBA00022676"/>
    </source>
</evidence>
<dbReference type="AlphaFoldDB" id="M1LRE7"/>
<dbReference type="eggNOG" id="COG4394">
    <property type="taxonomic scope" value="Bacteria"/>
</dbReference>
<dbReference type="Pfam" id="PF10093">
    <property type="entry name" value="EarP"/>
    <property type="match status" value="1"/>
</dbReference>
<proteinExistence type="inferred from homology"/>
<dbReference type="KEGG" id="kde:CDSE_0401"/>
<comment type="similarity">
    <text evidence="4">Belongs to the glycosyltransferase 104 family.</text>
</comment>
<dbReference type="GO" id="GO:0106361">
    <property type="term" value="F:protein-arginine rhamnosyltransferase activity"/>
    <property type="evidence" value="ECO:0007669"/>
    <property type="project" value="InterPro"/>
</dbReference>
<reference evidence="8 9" key="1">
    <citation type="journal article" date="2013" name="Genome Biol. Evol.">
        <title>Genome evolution and phylogenomic analysis of candidatus kinetoplastibacterium, the betaproteobacterial endosymbionts of strigomonas and angomonas.</title>
        <authorList>
            <person name="Alves J.M."/>
            <person name="Serrano M.G."/>
            <person name="Maia da Silva F."/>
            <person name="Voegtly L.J."/>
            <person name="Matveyev A.V."/>
            <person name="Teixeira M.M."/>
            <person name="Camargo E.P."/>
            <person name="Buck G.A."/>
        </authorList>
    </citation>
    <scope>NUCLEOTIDE SEQUENCE [LARGE SCALE GENOMIC DNA]</scope>
    <source>
        <strain evidence="8 9">TCC079E</strain>
    </source>
</reference>
<evidence type="ECO:0000256" key="5">
    <source>
        <dbReference type="ARBA" id="ARBA00024416"/>
    </source>
</evidence>
<sequence length="372" mass="44154">MKIDIFCKVIDNYGDIGFCWRLARDLAHNYNCEVALIVNETEKFSKLNSKIDINSKYQKVDNIEIFLWNENNFLDKTPGNLVIESFGCNLPSYYISKIIEKNSVWINIEYLSAETWVNEYHLKPSKITNNYNKFFFFPGFNYKTGGLIIEKNLKNQRDDFQKSLYLQNIFLKSIGIDSFFLNRRNESIFCYLFCYETANIYKLIQSLQKINKQIIILTNKDNKLIKIKKEYIPSTVHIIKIPFVNQPDFDKILWSMDINFIRGEDSFVRSILANKPMIWHIYKQEEDVHIKKLKAWLKIYNAPKFVENIILSWNQDEMEIFDKNITEAILPKNISLWKKHAQNWGDLQITQASLSYKLLKFCTTEDKKDKIV</sequence>
<dbReference type="InterPro" id="IPR016633">
    <property type="entry name" value="EarP"/>
</dbReference>
<dbReference type="RefSeq" id="WP_015396137.1">
    <property type="nucleotide sequence ID" value="NC_020294.1"/>
</dbReference>
<evidence type="ECO:0000256" key="4">
    <source>
        <dbReference type="ARBA" id="ARBA00024346"/>
    </source>
</evidence>
<comment type="catalytic activity">
    <reaction evidence="7">
        <text>dTDP-beta-L-rhamnose + L-arginyl-[protein] = N(omega)-(alpha-L-rhamnosyl)-L-arginyl-[protein] + dTDP + H(+)</text>
        <dbReference type="Rhea" id="RHEA:66692"/>
        <dbReference type="Rhea" id="RHEA-COMP:10532"/>
        <dbReference type="Rhea" id="RHEA-COMP:17096"/>
        <dbReference type="ChEBI" id="CHEBI:15378"/>
        <dbReference type="ChEBI" id="CHEBI:29965"/>
        <dbReference type="ChEBI" id="CHEBI:57510"/>
        <dbReference type="ChEBI" id="CHEBI:58369"/>
        <dbReference type="ChEBI" id="CHEBI:167445"/>
    </reaction>
    <physiologicalReaction direction="left-to-right" evidence="7">
        <dbReference type="Rhea" id="RHEA:66693"/>
    </physiologicalReaction>
</comment>
<gene>
    <name evidence="8" type="ORF">CDSE_0401</name>
</gene>
<evidence type="ECO:0000256" key="6">
    <source>
        <dbReference type="ARBA" id="ARBA00030025"/>
    </source>
</evidence>
<organism evidence="8 9">
    <name type="scientific">Candidatus Kinetoplastidibacterium desouzai TCC079E</name>
    <dbReference type="NCBI Taxonomy" id="1208919"/>
    <lineage>
        <taxon>Bacteria</taxon>
        <taxon>Pseudomonadati</taxon>
        <taxon>Pseudomonadota</taxon>
        <taxon>Betaproteobacteria</taxon>
        <taxon>Candidatus Kinetoplastidibacterium</taxon>
    </lineage>
</organism>
<keyword evidence="9" id="KW-1185">Reference proteome</keyword>
<comment type="function">
    <text evidence="3">Protein-arginine rhamnosyltransferase that catalyzes the transfer of a single rhamnose to elongation factor P (EF-P) on 'Lys-32', a modification required for EF-P-dependent rescue of polyproline stalled ribosomes.</text>
</comment>
<evidence type="ECO:0000313" key="8">
    <source>
        <dbReference type="EMBL" id="AGF46726.1"/>
    </source>
</evidence>